<keyword evidence="2 6" id="KW-0812">Transmembrane</keyword>
<reference evidence="8 9" key="2">
    <citation type="journal article" date="2017" name="Front. Plant Sci.">
        <title>Gene Classification and Mining of Molecular Markers Useful in Red Clover (Trifolium pratense) Breeding.</title>
        <authorList>
            <person name="Istvanek J."/>
            <person name="Dluhosova J."/>
            <person name="Dluhos P."/>
            <person name="Patkova L."/>
            <person name="Nedelnik J."/>
            <person name="Repkova J."/>
        </authorList>
    </citation>
    <scope>NUCLEOTIDE SEQUENCE [LARGE SCALE GENOMIC DNA]</scope>
    <source>
        <strain evidence="9">cv. Tatra</strain>
        <tissue evidence="8">Young leaves</tissue>
    </source>
</reference>
<evidence type="ECO:0000256" key="3">
    <source>
        <dbReference type="ARBA" id="ARBA00022989"/>
    </source>
</evidence>
<evidence type="ECO:0000256" key="2">
    <source>
        <dbReference type="ARBA" id="ARBA00022692"/>
    </source>
</evidence>
<organism evidence="8 9">
    <name type="scientific">Trifolium pratense</name>
    <name type="common">Red clover</name>
    <dbReference type="NCBI Taxonomy" id="57577"/>
    <lineage>
        <taxon>Eukaryota</taxon>
        <taxon>Viridiplantae</taxon>
        <taxon>Streptophyta</taxon>
        <taxon>Embryophyta</taxon>
        <taxon>Tracheophyta</taxon>
        <taxon>Spermatophyta</taxon>
        <taxon>Magnoliopsida</taxon>
        <taxon>eudicotyledons</taxon>
        <taxon>Gunneridae</taxon>
        <taxon>Pentapetalae</taxon>
        <taxon>rosids</taxon>
        <taxon>fabids</taxon>
        <taxon>Fabales</taxon>
        <taxon>Fabaceae</taxon>
        <taxon>Papilionoideae</taxon>
        <taxon>50 kb inversion clade</taxon>
        <taxon>NPAAA clade</taxon>
        <taxon>Hologalegina</taxon>
        <taxon>IRL clade</taxon>
        <taxon>Trifolieae</taxon>
        <taxon>Trifolium</taxon>
    </lineage>
</organism>
<comment type="subcellular location">
    <subcellularLocation>
        <location evidence="1">Membrane</location>
        <topology evidence="1">Single-pass membrane protein</topology>
    </subcellularLocation>
</comment>
<protein>
    <submittedName>
        <fullName evidence="8">Late embryogenesis abundant hydroxyproline-rich glycoprotein</fullName>
    </submittedName>
</protein>
<dbReference type="InterPro" id="IPR044839">
    <property type="entry name" value="NDR1-like"/>
</dbReference>
<dbReference type="PANTHER" id="PTHR31234">
    <property type="entry name" value="LATE EMBRYOGENESIS ABUNDANT (LEA) HYDROXYPROLINE-RICH GLYCOPROTEIN FAMILY"/>
    <property type="match status" value="1"/>
</dbReference>
<evidence type="ECO:0000313" key="9">
    <source>
        <dbReference type="Proteomes" id="UP000236291"/>
    </source>
</evidence>
<dbReference type="EMBL" id="ASHM01031784">
    <property type="protein sequence ID" value="PNX77099.1"/>
    <property type="molecule type" value="Genomic_DNA"/>
</dbReference>
<gene>
    <name evidence="8" type="ORF">L195_g033060</name>
</gene>
<evidence type="ECO:0000259" key="7">
    <source>
        <dbReference type="Pfam" id="PF03168"/>
    </source>
</evidence>
<comment type="caution">
    <text evidence="8">The sequence shown here is derived from an EMBL/GenBank/DDBJ whole genome shotgun (WGS) entry which is preliminary data.</text>
</comment>
<feature type="region of interest" description="Disordered" evidence="5">
    <location>
        <begin position="1"/>
        <end position="41"/>
    </location>
</feature>
<feature type="region of interest" description="Disordered" evidence="5">
    <location>
        <begin position="279"/>
        <end position="299"/>
    </location>
</feature>
<reference evidence="8 9" key="1">
    <citation type="journal article" date="2014" name="Am. J. Bot.">
        <title>Genome assembly and annotation for red clover (Trifolium pratense; Fabaceae).</title>
        <authorList>
            <person name="Istvanek J."/>
            <person name="Jaros M."/>
            <person name="Krenek A."/>
            <person name="Repkova J."/>
        </authorList>
    </citation>
    <scope>NUCLEOTIDE SEQUENCE [LARGE SCALE GENOMIC DNA]</scope>
    <source>
        <strain evidence="9">cv. Tatra</strain>
        <tissue evidence="8">Young leaves</tissue>
    </source>
</reference>
<evidence type="ECO:0000256" key="1">
    <source>
        <dbReference type="ARBA" id="ARBA00004167"/>
    </source>
</evidence>
<dbReference type="PANTHER" id="PTHR31234:SF2">
    <property type="entry name" value="OS05G0199100 PROTEIN"/>
    <property type="match status" value="1"/>
</dbReference>
<evidence type="ECO:0000313" key="8">
    <source>
        <dbReference type="EMBL" id="PNX77099.1"/>
    </source>
</evidence>
<dbReference type="InterPro" id="IPR004864">
    <property type="entry name" value="LEA_2"/>
</dbReference>
<dbReference type="GO" id="GO:0098542">
    <property type="term" value="P:defense response to other organism"/>
    <property type="evidence" value="ECO:0007669"/>
    <property type="project" value="InterPro"/>
</dbReference>
<keyword evidence="4 6" id="KW-0472">Membrane</keyword>
<sequence>MADQVHPNTLSVSSNSQTMSSEESALNSQTTSSEESTTSNPYNPFPAPGTYVIHVPQAHIYQCPENGQCYTNYTRQKSRQSQCCCLISVLFTLVVLLGIYAGVFYLIFRPESPHYAIDHIDIKGMNLTSSLSTISPEFSLTIKIDNGNDKIGMYYENDINVEIFYKDVMLSNCVMQAFYQPSNNMTVFQTVLKGNNVDLRRSDRRGLVNAVTKRSVPLSLKLRAPVKIKLGYIKTWKIRIKADCDVTVDRLTGHVKIVHKHFRKHANCDDIVAGRRYQTTGEPSKAYPKQTSKTHTIRPPPLDHAPMCKFCSHWETTK</sequence>
<dbReference type="STRING" id="57577.A0A2K3LEX8"/>
<feature type="compositionally biased region" description="Low complexity" evidence="5">
    <location>
        <begin position="11"/>
        <end position="39"/>
    </location>
</feature>
<evidence type="ECO:0000256" key="6">
    <source>
        <dbReference type="SAM" id="Phobius"/>
    </source>
</evidence>
<keyword evidence="3 6" id="KW-1133">Transmembrane helix</keyword>
<feature type="domain" description="Late embryogenesis abundant protein LEA-2 subgroup" evidence="7">
    <location>
        <begin position="141"/>
        <end position="244"/>
    </location>
</feature>
<feature type="compositionally biased region" description="Polar residues" evidence="5">
    <location>
        <begin position="1"/>
        <end position="10"/>
    </location>
</feature>
<evidence type="ECO:0000256" key="4">
    <source>
        <dbReference type="ARBA" id="ARBA00023136"/>
    </source>
</evidence>
<accession>A0A2K3LEX8</accession>
<dbReference type="AlphaFoldDB" id="A0A2K3LEX8"/>
<evidence type="ECO:0000256" key="5">
    <source>
        <dbReference type="SAM" id="MobiDB-lite"/>
    </source>
</evidence>
<name>A0A2K3LEX8_TRIPR</name>
<feature type="transmembrane region" description="Helical" evidence="6">
    <location>
        <begin position="83"/>
        <end position="108"/>
    </location>
</feature>
<dbReference type="Pfam" id="PF03168">
    <property type="entry name" value="LEA_2"/>
    <property type="match status" value="1"/>
</dbReference>
<dbReference type="GO" id="GO:0005886">
    <property type="term" value="C:plasma membrane"/>
    <property type="evidence" value="ECO:0007669"/>
    <property type="project" value="TreeGrafter"/>
</dbReference>
<dbReference type="Proteomes" id="UP000236291">
    <property type="component" value="Unassembled WGS sequence"/>
</dbReference>
<proteinExistence type="predicted"/>